<evidence type="ECO:0000313" key="2">
    <source>
        <dbReference type="EMBL" id="ETO20425.1"/>
    </source>
</evidence>
<dbReference type="AlphaFoldDB" id="X6N2E7"/>
<reference evidence="2 3" key="1">
    <citation type="journal article" date="2013" name="Curr. Biol.">
        <title>The Genome of the Foraminiferan Reticulomyxa filosa.</title>
        <authorList>
            <person name="Glockner G."/>
            <person name="Hulsmann N."/>
            <person name="Schleicher M."/>
            <person name="Noegel A.A."/>
            <person name="Eichinger L."/>
            <person name="Gallinger C."/>
            <person name="Pawlowski J."/>
            <person name="Sierra R."/>
            <person name="Euteneuer U."/>
            <person name="Pillet L."/>
            <person name="Moustafa A."/>
            <person name="Platzer M."/>
            <person name="Groth M."/>
            <person name="Szafranski K."/>
            <person name="Schliwa M."/>
        </authorList>
    </citation>
    <scope>NUCLEOTIDE SEQUENCE [LARGE SCALE GENOMIC DNA]</scope>
</reference>
<evidence type="ECO:0000313" key="3">
    <source>
        <dbReference type="Proteomes" id="UP000023152"/>
    </source>
</evidence>
<name>X6N2E7_RETFI</name>
<feature type="compositionally biased region" description="Acidic residues" evidence="1">
    <location>
        <begin position="110"/>
        <end position="122"/>
    </location>
</feature>
<feature type="compositionally biased region" description="Acidic residues" evidence="1">
    <location>
        <begin position="1"/>
        <end position="10"/>
    </location>
</feature>
<comment type="caution">
    <text evidence="2">The sequence shown here is derived from an EMBL/GenBank/DDBJ whole genome shotgun (WGS) entry which is preliminary data.</text>
</comment>
<feature type="region of interest" description="Disordered" evidence="1">
    <location>
        <begin position="1"/>
        <end position="132"/>
    </location>
</feature>
<evidence type="ECO:0000256" key="1">
    <source>
        <dbReference type="SAM" id="MobiDB-lite"/>
    </source>
</evidence>
<sequence length="132" mass="14961">SLSAPEEGEGDLFSLMYINRDQKEEEDEIYVKENDKKDETTTNKRADRVHESLTDLVSQMPIYPLQNTPQRKQSDSNRESSRIDSVIDQLSVPMLNPDDENTKLPNVKEEDNDDSSNMDELVDNVLSGLASA</sequence>
<feature type="compositionally biased region" description="Basic and acidic residues" evidence="1">
    <location>
        <begin position="100"/>
        <end position="109"/>
    </location>
</feature>
<organism evidence="2 3">
    <name type="scientific">Reticulomyxa filosa</name>
    <dbReference type="NCBI Taxonomy" id="46433"/>
    <lineage>
        <taxon>Eukaryota</taxon>
        <taxon>Sar</taxon>
        <taxon>Rhizaria</taxon>
        <taxon>Retaria</taxon>
        <taxon>Foraminifera</taxon>
        <taxon>Monothalamids</taxon>
        <taxon>Reticulomyxidae</taxon>
        <taxon>Reticulomyxa</taxon>
    </lineage>
</organism>
<keyword evidence="3" id="KW-1185">Reference proteome</keyword>
<feature type="non-terminal residue" evidence="2">
    <location>
        <position position="1"/>
    </location>
</feature>
<proteinExistence type="predicted"/>
<dbReference type="Proteomes" id="UP000023152">
    <property type="component" value="Unassembled WGS sequence"/>
</dbReference>
<dbReference type="EMBL" id="ASPP01012619">
    <property type="protein sequence ID" value="ETO20425.1"/>
    <property type="molecule type" value="Genomic_DNA"/>
</dbReference>
<protein>
    <submittedName>
        <fullName evidence="2">Uncharacterized protein</fullName>
    </submittedName>
</protein>
<accession>X6N2E7</accession>
<gene>
    <name evidence="2" type="ORF">RFI_16792</name>
</gene>
<feature type="compositionally biased region" description="Basic and acidic residues" evidence="1">
    <location>
        <begin position="29"/>
        <end position="53"/>
    </location>
</feature>
<feature type="compositionally biased region" description="Basic and acidic residues" evidence="1">
    <location>
        <begin position="72"/>
        <end position="82"/>
    </location>
</feature>